<dbReference type="EMBL" id="AKWR02000223">
    <property type="protein sequence ID" value="EMJ34554.1"/>
    <property type="molecule type" value="Genomic_DNA"/>
</dbReference>
<dbReference type="AlphaFoldDB" id="A0A0F6I929"/>
<protein>
    <submittedName>
        <fullName evidence="1">Uncharacterized protein</fullName>
    </submittedName>
</protein>
<reference evidence="1 2" key="1">
    <citation type="submission" date="2013-01" db="EMBL/GenBank/DDBJ databases">
        <authorList>
            <person name="Harkins D.M."/>
            <person name="Durkin A.S."/>
            <person name="Brinkac L.M."/>
            <person name="Haft D.H."/>
            <person name="Selengut J.D."/>
            <person name="Sanka R."/>
            <person name="DePew J."/>
            <person name="Purushe J."/>
            <person name="Peacock S.J."/>
            <person name="Thaipadungpanit J."/>
            <person name="Wuthiekanun V.W."/>
            <person name="Day N.P."/>
            <person name="Vinetz J.M."/>
            <person name="Sutton G.G."/>
            <person name="Nierman W.C."/>
            <person name="Fouts D.E."/>
        </authorList>
    </citation>
    <scope>NUCLEOTIDE SEQUENCE [LARGE SCALE GENOMIC DNA]</scope>
    <source>
        <strain evidence="1 2">FPW1039</strain>
    </source>
</reference>
<evidence type="ECO:0000313" key="1">
    <source>
        <dbReference type="EMBL" id="EMJ34554.1"/>
    </source>
</evidence>
<organism evidence="1 2">
    <name type="scientific">Leptospira interrogans str. FPW1039</name>
    <dbReference type="NCBI Taxonomy" id="1193040"/>
    <lineage>
        <taxon>Bacteria</taxon>
        <taxon>Pseudomonadati</taxon>
        <taxon>Spirochaetota</taxon>
        <taxon>Spirochaetia</taxon>
        <taxon>Leptospirales</taxon>
        <taxon>Leptospiraceae</taxon>
        <taxon>Leptospira</taxon>
    </lineage>
</organism>
<accession>A0A0F6I929</accession>
<name>A0A0F6I929_LEPIR</name>
<proteinExistence type="predicted"/>
<sequence>MFGMSIGGKWGGFFSDFIRVPNVDISLFVLPPGINPSYVA</sequence>
<comment type="caution">
    <text evidence="1">The sequence shown here is derived from an EMBL/GenBank/DDBJ whole genome shotgun (WGS) entry which is preliminary data.</text>
</comment>
<feature type="non-terminal residue" evidence="1">
    <location>
        <position position="40"/>
    </location>
</feature>
<evidence type="ECO:0000313" key="2">
    <source>
        <dbReference type="Proteomes" id="UP000012164"/>
    </source>
</evidence>
<dbReference type="Proteomes" id="UP000012164">
    <property type="component" value="Unassembled WGS sequence"/>
</dbReference>
<gene>
    <name evidence="1" type="ORF">LEP1GSC079_0155</name>
</gene>